<dbReference type="Gene3D" id="1.25.40.380">
    <property type="entry name" value="Protein of unknown function DUF1810"/>
    <property type="match status" value="1"/>
</dbReference>
<dbReference type="RefSeq" id="WP_183198297.1">
    <property type="nucleotide sequence ID" value="NZ_JACIEK010000001.1"/>
</dbReference>
<dbReference type="PIRSF" id="PIRSF008546">
    <property type="entry name" value="UCP008546"/>
    <property type="match status" value="1"/>
</dbReference>
<name>A0A7W6H2W7_9HYPH</name>
<organism evidence="1 2">
    <name type="scientific">Aureimonas pseudogalii</name>
    <dbReference type="NCBI Taxonomy" id="1744844"/>
    <lineage>
        <taxon>Bacteria</taxon>
        <taxon>Pseudomonadati</taxon>
        <taxon>Pseudomonadota</taxon>
        <taxon>Alphaproteobacteria</taxon>
        <taxon>Hyphomicrobiales</taxon>
        <taxon>Aurantimonadaceae</taxon>
        <taxon>Aureimonas</taxon>
    </lineage>
</organism>
<dbReference type="InterPro" id="IPR014937">
    <property type="entry name" value="DUF1810"/>
</dbReference>
<dbReference type="Proteomes" id="UP000542776">
    <property type="component" value="Unassembled WGS sequence"/>
</dbReference>
<protein>
    <submittedName>
        <fullName evidence="1">Uncharacterized protein (DUF1810 family)</fullName>
    </submittedName>
</protein>
<sequence>MNPAYDLERFVTAQDALWPAVQRELAAGAKRSHWMWFVFPQIAGLGHSATSRHYALASLTEAQAYLADPLLGARLRECTDLVLAVQGRSAHAIFGSPDDMKFRSSMTLFAQAAPGERRFAEAIERFFAGVPDAATLRLLAGGAA</sequence>
<proteinExistence type="predicted"/>
<dbReference type="Pfam" id="PF08837">
    <property type="entry name" value="DUF1810"/>
    <property type="match status" value="1"/>
</dbReference>
<accession>A0A7W6H2W7</accession>
<dbReference type="InterPro" id="IPR036287">
    <property type="entry name" value="Rv1873-like_sf"/>
</dbReference>
<keyword evidence="2" id="KW-1185">Reference proteome</keyword>
<dbReference type="SUPFAM" id="SSF140736">
    <property type="entry name" value="Rv1873-like"/>
    <property type="match status" value="1"/>
</dbReference>
<evidence type="ECO:0000313" key="1">
    <source>
        <dbReference type="EMBL" id="MBB3997100.1"/>
    </source>
</evidence>
<evidence type="ECO:0000313" key="2">
    <source>
        <dbReference type="Proteomes" id="UP000542776"/>
    </source>
</evidence>
<reference evidence="1 2" key="1">
    <citation type="submission" date="2020-08" db="EMBL/GenBank/DDBJ databases">
        <title>Genomic Encyclopedia of Type Strains, Phase IV (KMG-IV): sequencing the most valuable type-strain genomes for metagenomic binning, comparative biology and taxonomic classification.</title>
        <authorList>
            <person name="Goeker M."/>
        </authorList>
    </citation>
    <scope>NUCLEOTIDE SEQUENCE [LARGE SCALE GENOMIC DNA]</scope>
    <source>
        <strain evidence="1 2">DSM 102238</strain>
    </source>
</reference>
<comment type="caution">
    <text evidence="1">The sequence shown here is derived from an EMBL/GenBank/DDBJ whole genome shotgun (WGS) entry which is preliminary data.</text>
</comment>
<dbReference type="EMBL" id="JACIEK010000001">
    <property type="protein sequence ID" value="MBB3997100.1"/>
    <property type="molecule type" value="Genomic_DNA"/>
</dbReference>
<gene>
    <name evidence="1" type="ORF">GGR04_000921</name>
</gene>
<dbReference type="AlphaFoldDB" id="A0A7W6H2W7"/>